<comment type="subcellular location">
    <subcellularLocation>
        <location evidence="1">Cell membrane</location>
        <topology evidence="1">Multi-pass membrane protein</topology>
    </subcellularLocation>
</comment>
<feature type="transmembrane region" description="Helical" evidence="7">
    <location>
        <begin position="136"/>
        <end position="156"/>
    </location>
</feature>
<feature type="transmembrane region" description="Helical" evidence="7">
    <location>
        <begin position="71"/>
        <end position="90"/>
    </location>
</feature>
<dbReference type="InterPro" id="IPR050882">
    <property type="entry name" value="Prepilin_peptidase/N-MTase"/>
</dbReference>
<keyword evidence="4 7" id="KW-0812">Transmembrane</keyword>
<dbReference type="GO" id="GO:0006465">
    <property type="term" value="P:signal peptide processing"/>
    <property type="evidence" value="ECO:0007669"/>
    <property type="project" value="TreeGrafter"/>
</dbReference>
<feature type="domain" description="Prepilin peptidase A24 N-terminal" evidence="9">
    <location>
        <begin position="7"/>
        <end position="89"/>
    </location>
</feature>
<dbReference type="PANTHER" id="PTHR30487">
    <property type="entry name" value="TYPE 4 PREPILIN-LIKE PROTEINS LEADER PEPTIDE-PROCESSING ENZYME"/>
    <property type="match status" value="1"/>
</dbReference>
<dbReference type="Pfam" id="PF01478">
    <property type="entry name" value="Peptidase_A24"/>
    <property type="match status" value="1"/>
</dbReference>
<dbReference type="EMBL" id="PKHE01000007">
    <property type="protein sequence ID" value="PKY89475.1"/>
    <property type="molecule type" value="Genomic_DNA"/>
</dbReference>
<evidence type="ECO:0000256" key="3">
    <source>
        <dbReference type="ARBA" id="ARBA00022475"/>
    </source>
</evidence>
<protein>
    <submittedName>
        <fullName evidence="10">Uncharacterized protein</fullName>
    </submittedName>
</protein>
<evidence type="ECO:0000256" key="6">
    <source>
        <dbReference type="ARBA" id="ARBA00023136"/>
    </source>
</evidence>
<evidence type="ECO:0000256" key="1">
    <source>
        <dbReference type="ARBA" id="ARBA00004651"/>
    </source>
</evidence>
<proteinExistence type="inferred from homology"/>
<dbReference type="RefSeq" id="WP_101954122.1">
    <property type="nucleotide sequence ID" value="NZ_PKHE01000007.1"/>
</dbReference>
<dbReference type="Pfam" id="PF06750">
    <property type="entry name" value="A24_N_bact"/>
    <property type="match status" value="1"/>
</dbReference>
<dbReference type="Proteomes" id="UP000234384">
    <property type="component" value="Unassembled WGS sequence"/>
</dbReference>
<evidence type="ECO:0000256" key="4">
    <source>
        <dbReference type="ARBA" id="ARBA00022692"/>
    </source>
</evidence>
<keyword evidence="3" id="KW-1003">Cell membrane</keyword>
<evidence type="ECO:0000256" key="2">
    <source>
        <dbReference type="ARBA" id="ARBA00005801"/>
    </source>
</evidence>
<accession>A0A2I1K1P8</accession>
<evidence type="ECO:0000313" key="10">
    <source>
        <dbReference type="EMBL" id="PKY89475.1"/>
    </source>
</evidence>
<keyword evidence="6 7" id="KW-0472">Membrane</keyword>
<dbReference type="GO" id="GO:0004190">
    <property type="term" value="F:aspartic-type endopeptidase activity"/>
    <property type="evidence" value="ECO:0007669"/>
    <property type="project" value="InterPro"/>
</dbReference>
<feature type="transmembrane region" description="Helical" evidence="7">
    <location>
        <begin position="96"/>
        <end position="115"/>
    </location>
</feature>
<dbReference type="OrthoDB" id="9789291at2"/>
<dbReference type="PANTHER" id="PTHR30487:SF0">
    <property type="entry name" value="PREPILIN LEADER PEPTIDASE_N-METHYLTRANSFERASE-RELATED"/>
    <property type="match status" value="1"/>
</dbReference>
<comment type="caution">
    <text evidence="10">The sequence shown here is derived from an EMBL/GenBank/DDBJ whole genome shotgun (WGS) entry which is preliminary data.</text>
</comment>
<name>A0A2I1K1P8_9LACT</name>
<evidence type="ECO:0000256" key="5">
    <source>
        <dbReference type="ARBA" id="ARBA00022989"/>
    </source>
</evidence>
<organism evidence="10 11">
    <name type="scientific">Falseniella ignava</name>
    <dbReference type="NCBI Taxonomy" id="137730"/>
    <lineage>
        <taxon>Bacteria</taxon>
        <taxon>Bacillati</taxon>
        <taxon>Bacillota</taxon>
        <taxon>Bacilli</taxon>
        <taxon>Lactobacillales</taxon>
        <taxon>Aerococcaceae</taxon>
        <taxon>Falseniella</taxon>
    </lineage>
</organism>
<evidence type="ECO:0000313" key="11">
    <source>
        <dbReference type="Proteomes" id="UP000234384"/>
    </source>
</evidence>
<reference evidence="10 11" key="1">
    <citation type="submission" date="2017-12" db="EMBL/GenBank/DDBJ databases">
        <title>Phylogenetic diversity of female urinary microbiome.</title>
        <authorList>
            <person name="Thomas-White K."/>
            <person name="Wolfe A.J."/>
        </authorList>
    </citation>
    <scope>NUCLEOTIDE SEQUENCE [LARGE SCALE GENOMIC DNA]</scope>
    <source>
        <strain evidence="10 11">UMB0898</strain>
    </source>
</reference>
<dbReference type="InterPro" id="IPR010627">
    <property type="entry name" value="Prepilin_pept_A24_N"/>
</dbReference>
<feature type="transmembrane region" description="Helical" evidence="7">
    <location>
        <begin position="176"/>
        <end position="198"/>
    </location>
</feature>
<evidence type="ECO:0000259" key="9">
    <source>
        <dbReference type="Pfam" id="PF06750"/>
    </source>
</evidence>
<evidence type="ECO:0000256" key="7">
    <source>
        <dbReference type="SAM" id="Phobius"/>
    </source>
</evidence>
<evidence type="ECO:0000259" key="8">
    <source>
        <dbReference type="Pfam" id="PF01478"/>
    </source>
</evidence>
<comment type="similarity">
    <text evidence="2">Belongs to the peptidase A24 family.</text>
</comment>
<dbReference type="AlphaFoldDB" id="A0A2I1K1P8"/>
<gene>
    <name evidence="10" type="ORF">CYJ57_03685</name>
</gene>
<sequence>MFLCYFLIGAICGSFGQCFAYDWAYHQVNLMRRSQCDFCNQRLRWFHLIPVLSSLWFRFRCDYCGQYLGRYYFWGELLSGISFCLIYILFPSDSILWHLLWFITILLMILMDQEAMWVPDTLQFLSVFLLLINQSYPLYFTSFCYVGFLLIVFYFLSPEKIGGADIKLMISFSLLVSPYLLAYYFFGISTVGLISWLCHNIRVRQWNQPFPFILSIIIGWHLYLWFVA</sequence>
<dbReference type="GO" id="GO:0005886">
    <property type="term" value="C:plasma membrane"/>
    <property type="evidence" value="ECO:0007669"/>
    <property type="project" value="UniProtKB-SubCell"/>
</dbReference>
<feature type="transmembrane region" description="Helical" evidence="7">
    <location>
        <begin position="210"/>
        <end position="227"/>
    </location>
</feature>
<feature type="domain" description="Prepilin type IV endopeptidase peptidase" evidence="8">
    <location>
        <begin position="101"/>
        <end position="195"/>
    </location>
</feature>
<dbReference type="InterPro" id="IPR000045">
    <property type="entry name" value="Prepilin_IV_endopep_pep"/>
</dbReference>
<keyword evidence="5 7" id="KW-1133">Transmembrane helix</keyword>